<dbReference type="InterPro" id="IPR001647">
    <property type="entry name" value="HTH_TetR"/>
</dbReference>
<dbReference type="STRING" id="1168035.SAMN05444280_107113"/>
<dbReference type="PANTHER" id="PTHR30328">
    <property type="entry name" value="TRANSCRIPTIONAL REPRESSOR"/>
    <property type="match status" value="1"/>
</dbReference>
<dbReference type="PROSITE" id="PS50977">
    <property type="entry name" value="HTH_TETR_2"/>
    <property type="match status" value="1"/>
</dbReference>
<feature type="DNA-binding region" description="H-T-H motif" evidence="2">
    <location>
        <begin position="30"/>
        <end position="49"/>
    </location>
</feature>
<proteinExistence type="predicted"/>
<organism evidence="5 6">
    <name type="scientific">Tangfeifania diversioriginum</name>
    <dbReference type="NCBI Taxonomy" id="1168035"/>
    <lineage>
        <taxon>Bacteria</taxon>
        <taxon>Pseudomonadati</taxon>
        <taxon>Bacteroidota</taxon>
        <taxon>Bacteroidia</taxon>
        <taxon>Marinilabiliales</taxon>
        <taxon>Prolixibacteraceae</taxon>
        <taxon>Tangfeifania</taxon>
    </lineage>
</organism>
<dbReference type="RefSeq" id="WP_073167427.1">
    <property type="nucleotide sequence ID" value="NZ_FQZE01000007.1"/>
</dbReference>
<dbReference type="SUPFAM" id="SSF48498">
    <property type="entry name" value="Tetracyclin repressor-like, C-terminal domain"/>
    <property type="match status" value="1"/>
</dbReference>
<protein>
    <submittedName>
        <fullName evidence="5">Transcriptional regulator, TetR family</fullName>
    </submittedName>
</protein>
<evidence type="ECO:0000313" key="5">
    <source>
        <dbReference type="EMBL" id="SHI88740.1"/>
    </source>
</evidence>
<accession>A0A1M6ETP3</accession>
<sequence>MNNIKKDNTEEKILDAAQTVFIRKGMDGARMQEIANEAGINKALLHYYFRSKQKLFEAIFKQVFKQIFPDIKAFIHAEIPIEKKLGIFVEKYIDLLMKNPYLPSFILQEIHRDPEFLASVIKGQGIDLHELFTMLGKEMEAGNIRKMDPRELMINILGLSIFPFAAKPLMQLIFFDNDKKAYKEFLKQRKETVKDFILNSILLKA</sequence>
<evidence type="ECO:0000259" key="4">
    <source>
        <dbReference type="PROSITE" id="PS50977"/>
    </source>
</evidence>
<dbReference type="InterPro" id="IPR050109">
    <property type="entry name" value="HTH-type_TetR-like_transc_reg"/>
</dbReference>
<dbReference type="PRINTS" id="PR00455">
    <property type="entry name" value="HTHTETR"/>
</dbReference>
<dbReference type="OrthoDB" id="9789566at2"/>
<feature type="domain" description="HTH tetR-type" evidence="4">
    <location>
        <begin position="7"/>
        <end position="67"/>
    </location>
</feature>
<keyword evidence="3" id="KW-0472">Membrane</keyword>
<evidence type="ECO:0000313" key="6">
    <source>
        <dbReference type="Proteomes" id="UP000184050"/>
    </source>
</evidence>
<evidence type="ECO:0000256" key="2">
    <source>
        <dbReference type="PROSITE-ProRule" id="PRU00335"/>
    </source>
</evidence>
<gene>
    <name evidence="5" type="ORF">SAMN05444280_107113</name>
</gene>
<dbReference type="InterPro" id="IPR009057">
    <property type="entry name" value="Homeodomain-like_sf"/>
</dbReference>
<dbReference type="Gene3D" id="1.10.357.10">
    <property type="entry name" value="Tetracycline Repressor, domain 2"/>
    <property type="match status" value="1"/>
</dbReference>
<evidence type="ECO:0000256" key="1">
    <source>
        <dbReference type="ARBA" id="ARBA00023125"/>
    </source>
</evidence>
<keyword evidence="6" id="KW-1185">Reference proteome</keyword>
<keyword evidence="1 2" id="KW-0238">DNA-binding</keyword>
<reference evidence="5 6" key="1">
    <citation type="submission" date="2016-11" db="EMBL/GenBank/DDBJ databases">
        <authorList>
            <person name="Jaros S."/>
            <person name="Januszkiewicz K."/>
            <person name="Wedrychowicz H."/>
        </authorList>
    </citation>
    <scope>NUCLEOTIDE SEQUENCE [LARGE SCALE GENOMIC DNA]</scope>
    <source>
        <strain evidence="5 6">DSM 27063</strain>
    </source>
</reference>
<dbReference type="Proteomes" id="UP000184050">
    <property type="component" value="Unassembled WGS sequence"/>
</dbReference>
<dbReference type="AlphaFoldDB" id="A0A1M6ETP3"/>
<keyword evidence="3" id="KW-0812">Transmembrane</keyword>
<dbReference type="Pfam" id="PF00440">
    <property type="entry name" value="TetR_N"/>
    <property type="match status" value="1"/>
</dbReference>
<dbReference type="PANTHER" id="PTHR30328:SF54">
    <property type="entry name" value="HTH-TYPE TRANSCRIPTIONAL REPRESSOR SCO4008"/>
    <property type="match status" value="1"/>
</dbReference>
<name>A0A1M6ETP3_9BACT</name>
<dbReference type="SUPFAM" id="SSF46689">
    <property type="entry name" value="Homeodomain-like"/>
    <property type="match status" value="1"/>
</dbReference>
<dbReference type="EMBL" id="FQZE01000007">
    <property type="protein sequence ID" value="SHI88740.1"/>
    <property type="molecule type" value="Genomic_DNA"/>
</dbReference>
<feature type="transmembrane region" description="Helical" evidence="3">
    <location>
        <begin position="152"/>
        <end position="175"/>
    </location>
</feature>
<dbReference type="InterPro" id="IPR036271">
    <property type="entry name" value="Tet_transcr_reg_TetR-rel_C_sf"/>
</dbReference>
<keyword evidence="3" id="KW-1133">Transmembrane helix</keyword>
<evidence type="ECO:0000256" key="3">
    <source>
        <dbReference type="SAM" id="Phobius"/>
    </source>
</evidence>
<dbReference type="GO" id="GO:0003677">
    <property type="term" value="F:DNA binding"/>
    <property type="evidence" value="ECO:0007669"/>
    <property type="project" value="UniProtKB-UniRule"/>
</dbReference>